<comment type="catalytic activity">
    <reaction evidence="4 7">
        <text>(6S)-5-formyl-5,6,7,8-tetrahydrofolate + ATP = (6R)-5,10-methenyltetrahydrofolate + ADP + phosphate</text>
        <dbReference type="Rhea" id="RHEA:10488"/>
        <dbReference type="ChEBI" id="CHEBI:30616"/>
        <dbReference type="ChEBI" id="CHEBI:43474"/>
        <dbReference type="ChEBI" id="CHEBI:57455"/>
        <dbReference type="ChEBI" id="CHEBI:57457"/>
        <dbReference type="ChEBI" id="CHEBI:456216"/>
        <dbReference type="EC" id="6.3.3.2"/>
    </reaction>
</comment>
<feature type="binding site" evidence="6">
    <location>
        <begin position="155"/>
        <end position="163"/>
    </location>
    <ligand>
        <name>ATP</name>
        <dbReference type="ChEBI" id="CHEBI:30616"/>
    </ligand>
</feature>
<dbReference type="PANTHER" id="PTHR23407:SF1">
    <property type="entry name" value="5-FORMYLTETRAHYDROFOLATE CYCLO-LIGASE"/>
    <property type="match status" value="1"/>
</dbReference>
<evidence type="ECO:0000313" key="9">
    <source>
        <dbReference type="Proteomes" id="UP001196530"/>
    </source>
</evidence>
<dbReference type="RefSeq" id="XP_043057477.1">
    <property type="nucleotide sequence ID" value="XM_043206024.1"/>
</dbReference>
<dbReference type="GO" id="GO:0005739">
    <property type="term" value="C:mitochondrion"/>
    <property type="evidence" value="ECO:0007669"/>
    <property type="project" value="TreeGrafter"/>
</dbReference>
<gene>
    <name evidence="8" type="ORF">KL928_005237</name>
</gene>
<sequence>MKAALRQTIKTRLAKVSQPELLAQSQRVLAKLTALPQYQNAQTIALYMSMDNSEIKTDLLVRDALERGKRVFLPRITQLSKFQDYRRHEKQKSCLHFLQVELDDLEKMKPQGKYQLREPTFQFAGGKVVNDLLLTNTRLDLMVMPGLAFTPNCDRLGHGVGFYDDFIKRYHEKYSTKPYLLGIGLKEQLEQTLPLEAHDEKLDCVILGDGQCFH</sequence>
<evidence type="ECO:0000256" key="6">
    <source>
        <dbReference type="PIRSR" id="PIRSR006806-1"/>
    </source>
</evidence>
<evidence type="ECO:0000256" key="5">
    <source>
        <dbReference type="ARBA" id="ARBA00038966"/>
    </source>
</evidence>
<dbReference type="GO" id="GO:0046872">
    <property type="term" value="F:metal ion binding"/>
    <property type="evidence" value="ECO:0007669"/>
    <property type="project" value="UniProtKB-KW"/>
</dbReference>
<accession>A0AAN6DB01</accession>
<dbReference type="PIRSF" id="PIRSF006806">
    <property type="entry name" value="FTHF_cligase"/>
    <property type="match status" value="1"/>
</dbReference>
<evidence type="ECO:0000256" key="1">
    <source>
        <dbReference type="ARBA" id="ARBA00010638"/>
    </source>
</evidence>
<dbReference type="GO" id="GO:0035999">
    <property type="term" value="P:tetrahydrofolate interconversion"/>
    <property type="evidence" value="ECO:0007669"/>
    <property type="project" value="TreeGrafter"/>
</dbReference>
<evidence type="ECO:0000256" key="2">
    <source>
        <dbReference type="ARBA" id="ARBA00022741"/>
    </source>
</evidence>
<dbReference type="NCBIfam" id="TIGR02727">
    <property type="entry name" value="MTHFS_bact"/>
    <property type="match status" value="1"/>
</dbReference>
<keyword evidence="2 6" id="KW-0547">Nucleotide-binding</keyword>
<keyword evidence="7" id="KW-0479">Metal-binding</keyword>
<dbReference type="EC" id="6.3.3.2" evidence="5 7"/>
<dbReference type="GO" id="GO:0030272">
    <property type="term" value="F:5-formyltetrahydrofolate cyclo-ligase activity"/>
    <property type="evidence" value="ECO:0007669"/>
    <property type="project" value="UniProtKB-EC"/>
</dbReference>
<dbReference type="InterPro" id="IPR002698">
    <property type="entry name" value="FTHF_cligase"/>
</dbReference>
<evidence type="ECO:0000256" key="7">
    <source>
        <dbReference type="RuleBase" id="RU361279"/>
    </source>
</evidence>
<feature type="binding site" evidence="6">
    <location>
        <begin position="2"/>
        <end position="6"/>
    </location>
    <ligand>
        <name>ATP</name>
        <dbReference type="ChEBI" id="CHEBI:30616"/>
    </ligand>
</feature>
<keyword evidence="7" id="KW-0460">Magnesium</keyword>
<evidence type="ECO:0000313" key="8">
    <source>
        <dbReference type="EMBL" id="KAG7815898.1"/>
    </source>
</evidence>
<dbReference type="InterPro" id="IPR024185">
    <property type="entry name" value="FTHF_cligase-like_sf"/>
</dbReference>
<proteinExistence type="inferred from homology"/>
<name>A0AAN6DB01_PICAN</name>
<evidence type="ECO:0000256" key="4">
    <source>
        <dbReference type="ARBA" id="ARBA00036539"/>
    </source>
</evidence>
<dbReference type="GO" id="GO:0005524">
    <property type="term" value="F:ATP binding"/>
    <property type="evidence" value="ECO:0007669"/>
    <property type="project" value="UniProtKB-KW"/>
</dbReference>
<dbReference type="InterPro" id="IPR037171">
    <property type="entry name" value="NagB/RpiA_transferase-like"/>
</dbReference>
<dbReference type="Proteomes" id="UP001196530">
    <property type="component" value="Unassembled WGS sequence"/>
</dbReference>
<dbReference type="Gene3D" id="3.40.50.10420">
    <property type="entry name" value="NagB/RpiA/CoA transferase-like"/>
    <property type="match status" value="1"/>
</dbReference>
<dbReference type="Pfam" id="PF01812">
    <property type="entry name" value="5-FTHF_cyc-lig"/>
    <property type="match status" value="1"/>
</dbReference>
<comment type="cofactor">
    <cofactor evidence="7">
        <name>Mg(2+)</name>
        <dbReference type="ChEBI" id="CHEBI:18420"/>
    </cofactor>
</comment>
<protein>
    <recommendedName>
        <fullName evidence="5 7">5-formyltetrahydrofolate cyclo-ligase</fullName>
        <ecNumber evidence="5 7">6.3.3.2</ecNumber>
    </recommendedName>
</protein>
<keyword evidence="3 6" id="KW-0067">ATP-binding</keyword>
<comment type="similarity">
    <text evidence="1 7">Belongs to the 5-formyltetrahydrofolate cyclo-ligase family.</text>
</comment>
<dbReference type="EMBL" id="JAHLUX010000013">
    <property type="protein sequence ID" value="KAG7815898.1"/>
    <property type="molecule type" value="Genomic_DNA"/>
</dbReference>
<feature type="binding site" evidence="6">
    <location>
        <position position="54"/>
    </location>
    <ligand>
        <name>substrate</name>
    </ligand>
</feature>
<reference evidence="8" key="1">
    <citation type="journal article" date="2021" name="G3 (Bethesda)">
        <title>Genomic diversity, chromosomal rearrangements, and interspecies hybridization in the ogataea polymorpha species complex.</title>
        <authorList>
            <person name="Hanson S.J."/>
            <person name="Cinneide E.O."/>
            <person name="Salzberg L.I."/>
            <person name="Wolfe K.H."/>
            <person name="McGowan J."/>
            <person name="Fitzpatrick D.A."/>
            <person name="Matlin K."/>
        </authorList>
    </citation>
    <scope>NUCLEOTIDE SEQUENCE</scope>
    <source>
        <strain evidence="8">61-244</strain>
    </source>
</reference>
<dbReference type="SUPFAM" id="SSF100950">
    <property type="entry name" value="NagB/RpiA/CoA transferase-like"/>
    <property type="match status" value="1"/>
</dbReference>
<evidence type="ECO:0000256" key="3">
    <source>
        <dbReference type="ARBA" id="ARBA00022840"/>
    </source>
</evidence>
<feature type="binding site" evidence="6">
    <location>
        <position position="48"/>
    </location>
    <ligand>
        <name>substrate</name>
    </ligand>
</feature>
<comment type="caution">
    <text evidence="8">The sequence shown here is derived from an EMBL/GenBank/DDBJ whole genome shotgun (WGS) entry which is preliminary data.</text>
</comment>
<organism evidence="8 9">
    <name type="scientific">Pichia angusta</name>
    <name type="common">Yeast</name>
    <name type="synonym">Hansenula polymorpha</name>
    <dbReference type="NCBI Taxonomy" id="870730"/>
    <lineage>
        <taxon>Eukaryota</taxon>
        <taxon>Fungi</taxon>
        <taxon>Dikarya</taxon>
        <taxon>Ascomycota</taxon>
        <taxon>Saccharomycotina</taxon>
        <taxon>Pichiomycetes</taxon>
        <taxon>Pichiales</taxon>
        <taxon>Pichiaceae</taxon>
        <taxon>Ogataea</taxon>
    </lineage>
</organism>
<dbReference type="AlphaFoldDB" id="A0AAN6DB01"/>
<dbReference type="PANTHER" id="PTHR23407">
    <property type="entry name" value="ATPASE INHIBITOR/5-FORMYLTETRAHYDROFOLATE CYCLO-LIGASE"/>
    <property type="match status" value="1"/>
</dbReference>
<dbReference type="GO" id="GO:0009396">
    <property type="term" value="P:folic acid-containing compound biosynthetic process"/>
    <property type="evidence" value="ECO:0007669"/>
    <property type="project" value="TreeGrafter"/>
</dbReference>
<dbReference type="GeneID" id="66129288"/>